<evidence type="ECO:0000313" key="2">
    <source>
        <dbReference type="Proteomes" id="UP000006377"/>
    </source>
</evidence>
<dbReference type="eggNOG" id="COG0824">
    <property type="taxonomic scope" value="Bacteria"/>
</dbReference>
<organism evidence="1 2">
    <name type="scientific">Parvibaculum lavamentivorans (strain DS-1 / DSM 13023 / NCIMB 13966)</name>
    <dbReference type="NCBI Taxonomy" id="402881"/>
    <lineage>
        <taxon>Bacteria</taxon>
        <taxon>Pseudomonadati</taxon>
        <taxon>Pseudomonadota</taxon>
        <taxon>Alphaproteobacteria</taxon>
        <taxon>Hyphomicrobiales</taxon>
        <taxon>Parvibaculaceae</taxon>
        <taxon>Parvibaculum</taxon>
    </lineage>
</organism>
<evidence type="ECO:0000313" key="1">
    <source>
        <dbReference type="EMBL" id="ABS64047.1"/>
    </source>
</evidence>
<evidence type="ECO:0008006" key="3">
    <source>
        <dbReference type="Google" id="ProtNLM"/>
    </source>
</evidence>
<dbReference type="Gene3D" id="3.10.129.10">
    <property type="entry name" value="Hotdog Thioesterase"/>
    <property type="match status" value="1"/>
</dbReference>
<reference evidence="1 2" key="1">
    <citation type="journal article" date="2011" name="Stand. Genomic Sci.">
        <title>Complete genome sequence of Parvibaculum lavamentivorans type strain (DS-1(T)).</title>
        <authorList>
            <person name="Schleheck D."/>
            <person name="Weiss M."/>
            <person name="Pitluck S."/>
            <person name="Bruce D."/>
            <person name="Land M.L."/>
            <person name="Han S."/>
            <person name="Saunders E."/>
            <person name="Tapia R."/>
            <person name="Detter C."/>
            <person name="Brettin T."/>
            <person name="Han J."/>
            <person name="Woyke T."/>
            <person name="Goodwin L."/>
            <person name="Pennacchio L."/>
            <person name="Nolan M."/>
            <person name="Cook A.M."/>
            <person name="Kjelleberg S."/>
            <person name="Thomas T."/>
        </authorList>
    </citation>
    <scope>NUCLEOTIDE SEQUENCE [LARGE SCALE GENOMIC DNA]</scope>
    <source>
        <strain evidence="2">DS-1 / DSM 13023 / NCIMB 13966</strain>
    </source>
</reference>
<accession>A7HVW4</accession>
<dbReference type="Proteomes" id="UP000006377">
    <property type="component" value="Chromosome"/>
</dbReference>
<dbReference type="OrthoDB" id="9803287at2"/>
<protein>
    <recommendedName>
        <fullName evidence="3">Thioesterase superfamily protein</fullName>
    </recommendedName>
</protein>
<keyword evidence="2" id="KW-1185">Reference proteome</keyword>
<sequence length="164" mass="18699">MTALFTAGQPLECPLRKVEKQWVDFNGHLNMAYYHVLFDESLDVAFTGLGIGWDYTKQGEGSCFTAEVHVCYLDELKEGDPVRITYQLLDADEKRIHVFGHMYHAEKGYLAATSEQMCIHVDMKSRRASPFPDMQMGRIAELMKAHEGMTRPEQAGRVIGIKRK</sequence>
<name>A7HVW4_PARL1</name>
<dbReference type="RefSeq" id="WP_012111356.1">
    <property type="nucleotide sequence ID" value="NC_009719.1"/>
</dbReference>
<dbReference type="EMBL" id="CP000774">
    <property type="protein sequence ID" value="ABS64047.1"/>
    <property type="molecule type" value="Genomic_DNA"/>
</dbReference>
<dbReference type="Pfam" id="PF13279">
    <property type="entry name" value="4HBT_2"/>
    <property type="match status" value="1"/>
</dbReference>
<dbReference type="AlphaFoldDB" id="A7HVW4"/>
<dbReference type="InterPro" id="IPR029069">
    <property type="entry name" value="HotDog_dom_sf"/>
</dbReference>
<proteinExistence type="predicted"/>
<dbReference type="HOGENOM" id="CLU_101141_6_0_5"/>
<dbReference type="CDD" id="cd00586">
    <property type="entry name" value="4HBT"/>
    <property type="match status" value="1"/>
</dbReference>
<dbReference type="STRING" id="402881.Plav_2438"/>
<dbReference type="SUPFAM" id="SSF54637">
    <property type="entry name" value="Thioesterase/thiol ester dehydrase-isomerase"/>
    <property type="match status" value="1"/>
</dbReference>
<gene>
    <name evidence="1" type="ordered locus">Plav_2438</name>
</gene>
<dbReference type="KEGG" id="pla:Plav_2438"/>